<accession>A0A926UWP6</accession>
<sequence length="129" mass="14774">MATATLLNYELEEGQRLIDALNLAGLSTDSALWIYSSDSESWHLMLTSEICDREGTLKAYKEILTVFRDVQPELKIDWTSLIAVSPNHELIEGLRQSQLQWNRNLSGRRLTNNMVNGVRVDDGYIYQIK</sequence>
<evidence type="ECO:0000313" key="2">
    <source>
        <dbReference type="Proteomes" id="UP000631421"/>
    </source>
</evidence>
<protein>
    <submittedName>
        <fullName evidence="1">Uncharacterized protein</fullName>
    </submittedName>
</protein>
<comment type="caution">
    <text evidence="1">The sequence shown here is derived from an EMBL/GenBank/DDBJ whole genome shotgun (WGS) entry which is preliminary data.</text>
</comment>
<proteinExistence type="predicted"/>
<gene>
    <name evidence="1" type="ORF">H6F44_19405</name>
</gene>
<reference evidence="1" key="1">
    <citation type="journal article" date="2015" name="ISME J.">
        <title>Draft Genome Sequence of Streptomyces incarnatus NRRL8089, which Produces the Nucleoside Antibiotic Sinefungin.</title>
        <authorList>
            <person name="Oshima K."/>
            <person name="Hattori M."/>
            <person name="Shimizu H."/>
            <person name="Fukuda K."/>
            <person name="Nemoto M."/>
            <person name="Inagaki K."/>
            <person name="Tamura T."/>
        </authorList>
    </citation>
    <scope>NUCLEOTIDE SEQUENCE</scope>
    <source>
        <strain evidence="1">FACHB-1277</strain>
    </source>
</reference>
<dbReference type="EMBL" id="JACJPY010000092">
    <property type="protein sequence ID" value="MBD2152266.1"/>
    <property type="molecule type" value="Genomic_DNA"/>
</dbReference>
<name>A0A926UWP6_9CYAN</name>
<dbReference type="RefSeq" id="WP_190352673.1">
    <property type="nucleotide sequence ID" value="NZ_JACJPY010000092.1"/>
</dbReference>
<dbReference type="AlphaFoldDB" id="A0A926UWP6"/>
<organism evidence="1 2">
    <name type="scientific">Pseudanabaena cinerea FACHB-1277</name>
    <dbReference type="NCBI Taxonomy" id="2949581"/>
    <lineage>
        <taxon>Bacteria</taxon>
        <taxon>Bacillati</taxon>
        <taxon>Cyanobacteriota</taxon>
        <taxon>Cyanophyceae</taxon>
        <taxon>Pseudanabaenales</taxon>
        <taxon>Pseudanabaenaceae</taxon>
        <taxon>Pseudanabaena</taxon>
        <taxon>Pseudanabaena cinerea</taxon>
    </lineage>
</organism>
<evidence type="ECO:0000313" key="1">
    <source>
        <dbReference type="EMBL" id="MBD2152266.1"/>
    </source>
</evidence>
<dbReference type="Proteomes" id="UP000631421">
    <property type="component" value="Unassembled WGS sequence"/>
</dbReference>
<reference evidence="1" key="2">
    <citation type="submission" date="2020-08" db="EMBL/GenBank/DDBJ databases">
        <authorList>
            <person name="Chen M."/>
            <person name="Teng W."/>
            <person name="Zhao L."/>
            <person name="Hu C."/>
            <person name="Zhou Y."/>
            <person name="Han B."/>
            <person name="Song L."/>
            <person name="Shu W."/>
        </authorList>
    </citation>
    <scope>NUCLEOTIDE SEQUENCE</scope>
    <source>
        <strain evidence="1">FACHB-1277</strain>
    </source>
</reference>
<keyword evidence="2" id="KW-1185">Reference proteome</keyword>